<dbReference type="GO" id="GO:0000976">
    <property type="term" value="F:transcription cis-regulatory region binding"/>
    <property type="evidence" value="ECO:0007669"/>
    <property type="project" value="TreeGrafter"/>
</dbReference>
<dbReference type="InterPro" id="IPR009057">
    <property type="entry name" value="Homeodomain-like_sf"/>
</dbReference>
<evidence type="ECO:0000256" key="3">
    <source>
        <dbReference type="ARBA" id="ARBA00023163"/>
    </source>
</evidence>
<sequence>MVRHSVSVGGPISIALASRPMTGTLPRSRGWRAGTEVAARGAISGSFRSRRQFWWKSPPEFVFVQALHHNGYMAAIRGYGGISADQRRTERRARLLDASLEVVGSQGYNSLSVSGLCQTTGLNDRYFYEHFENRHAIFMALVDELATQTLAAMTDAIAASGTDERQVVRAGLGACIDLLTGDPRKARVVFVEAPAHSSHQHRTQVRDMFIALMRAQASRMSAGVLSQDLDQRVTVAGVQLFGALMESVTSWLAGDLAISKNQLIDLSADLLLTVANHALAVDNISSA</sequence>
<dbReference type="InterPro" id="IPR036271">
    <property type="entry name" value="Tet_transcr_reg_TetR-rel_C_sf"/>
</dbReference>
<evidence type="ECO:0000256" key="1">
    <source>
        <dbReference type="ARBA" id="ARBA00023015"/>
    </source>
</evidence>
<feature type="DNA-binding region" description="H-T-H motif" evidence="4">
    <location>
        <begin position="112"/>
        <end position="131"/>
    </location>
</feature>
<evidence type="ECO:0000313" key="7">
    <source>
        <dbReference type="Proteomes" id="UP000317728"/>
    </source>
</evidence>
<dbReference type="InterPro" id="IPR001647">
    <property type="entry name" value="HTH_TetR"/>
</dbReference>
<evidence type="ECO:0000313" key="6">
    <source>
        <dbReference type="EMBL" id="QDF70874.1"/>
    </source>
</evidence>
<dbReference type="Proteomes" id="UP000317728">
    <property type="component" value="Chromosome"/>
</dbReference>
<feature type="domain" description="HTH tetR-type" evidence="5">
    <location>
        <begin position="89"/>
        <end position="149"/>
    </location>
</feature>
<dbReference type="EMBL" id="CP041150">
    <property type="protein sequence ID" value="QDF70874.1"/>
    <property type="molecule type" value="Genomic_DNA"/>
</dbReference>
<dbReference type="SUPFAM" id="SSF46689">
    <property type="entry name" value="Homeodomain-like"/>
    <property type="match status" value="1"/>
</dbReference>
<evidence type="ECO:0000256" key="2">
    <source>
        <dbReference type="ARBA" id="ARBA00023125"/>
    </source>
</evidence>
<accession>A0AB73U1N6</accession>
<keyword evidence="2 4" id="KW-0238">DNA-binding</keyword>
<name>A0AB73U1N6_MYCCH</name>
<keyword evidence="3" id="KW-0804">Transcription</keyword>
<proteinExistence type="predicted"/>
<dbReference type="SUPFAM" id="SSF48498">
    <property type="entry name" value="Tetracyclin repressor-like, C-terminal domain"/>
    <property type="match status" value="1"/>
</dbReference>
<dbReference type="PROSITE" id="PS50977">
    <property type="entry name" value="HTH_TETR_2"/>
    <property type="match status" value="1"/>
</dbReference>
<keyword evidence="1" id="KW-0805">Transcription regulation</keyword>
<dbReference type="PANTHER" id="PTHR30055:SF234">
    <property type="entry name" value="HTH-TYPE TRANSCRIPTIONAL REGULATOR BETI"/>
    <property type="match status" value="1"/>
</dbReference>
<dbReference type="AlphaFoldDB" id="A0AB73U1N6"/>
<reference evidence="6 7" key="1">
    <citation type="submission" date="2019-06" db="EMBL/GenBank/DDBJ databases">
        <title>Whole geneome sequnce of Mycobacteroides chelonae M77 isolated from bovine milk from Meghalaya, India.</title>
        <authorList>
            <person name="Vise E."/>
            <person name="Das S."/>
            <person name="Garg A."/>
            <person name="Ghatak S."/>
            <person name="Shakuntala I."/>
            <person name="Milton A.A.P."/>
            <person name="Karam A."/>
            <person name="Sanjukta R."/>
            <person name="Puro K."/>
            <person name="Sen A."/>
        </authorList>
    </citation>
    <scope>NUCLEOTIDE SEQUENCE [LARGE SCALE GENOMIC DNA]</scope>
    <source>
        <strain evidence="6 7">M77</strain>
    </source>
</reference>
<protein>
    <submittedName>
        <fullName evidence="6">TetR/AcrR family transcriptional regulator</fullName>
    </submittedName>
</protein>
<evidence type="ECO:0000259" key="5">
    <source>
        <dbReference type="PROSITE" id="PS50977"/>
    </source>
</evidence>
<dbReference type="PANTHER" id="PTHR30055">
    <property type="entry name" value="HTH-TYPE TRANSCRIPTIONAL REGULATOR RUTR"/>
    <property type="match status" value="1"/>
</dbReference>
<organism evidence="6 7">
    <name type="scientific">Mycobacteroides chelonae</name>
    <name type="common">Mycobacterium chelonae</name>
    <dbReference type="NCBI Taxonomy" id="1774"/>
    <lineage>
        <taxon>Bacteria</taxon>
        <taxon>Bacillati</taxon>
        <taxon>Actinomycetota</taxon>
        <taxon>Actinomycetes</taxon>
        <taxon>Mycobacteriales</taxon>
        <taxon>Mycobacteriaceae</taxon>
        <taxon>Mycobacteroides</taxon>
    </lineage>
</organism>
<evidence type="ECO:0000256" key="4">
    <source>
        <dbReference type="PROSITE-ProRule" id="PRU00335"/>
    </source>
</evidence>
<gene>
    <name evidence="6" type="ORF">FJK96_12425</name>
</gene>
<dbReference type="Pfam" id="PF00440">
    <property type="entry name" value="TetR_N"/>
    <property type="match status" value="1"/>
</dbReference>
<dbReference type="InterPro" id="IPR050109">
    <property type="entry name" value="HTH-type_TetR-like_transc_reg"/>
</dbReference>
<dbReference type="Gene3D" id="1.10.357.10">
    <property type="entry name" value="Tetracycline Repressor, domain 2"/>
    <property type="match status" value="1"/>
</dbReference>
<dbReference type="GO" id="GO:0003700">
    <property type="term" value="F:DNA-binding transcription factor activity"/>
    <property type="evidence" value="ECO:0007669"/>
    <property type="project" value="TreeGrafter"/>
</dbReference>